<feature type="transmembrane region" description="Helical" evidence="7">
    <location>
        <begin position="12"/>
        <end position="35"/>
    </location>
</feature>
<dbReference type="CDD" id="cd06261">
    <property type="entry name" value="TM_PBP2"/>
    <property type="match status" value="1"/>
</dbReference>
<dbReference type="GO" id="GO:0055085">
    <property type="term" value="P:transmembrane transport"/>
    <property type="evidence" value="ECO:0007669"/>
    <property type="project" value="InterPro"/>
</dbReference>
<name>A0A942TNP4_9BACI</name>
<dbReference type="SUPFAM" id="SSF161098">
    <property type="entry name" value="MetI-like"/>
    <property type="match status" value="1"/>
</dbReference>
<evidence type="ECO:0000256" key="7">
    <source>
        <dbReference type="RuleBase" id="RU363032"/>
    </source>
</evidence>
<reference evidence="9 10" key="1">
    <citation type="submission" date="2021-05" db="EMBL/GenBank/DDBJ databases">
        <title>Novel Bacillus species.</title>
        <authorList>
            <person name="Liu G."/>
        </authorList>
    </citation>
    <scope>NUCLEOTIDE SEQUENCE [LARGE SCALE GENOMIC DNA]</scope>
    <source>
        <strain evidence="9 10">FJAT-49732</strain>
    </source>
</reference>
<keyword evidence="5 7" id="KW-1133">Transmembrane helix</keyword>
<evidence type="ECO:0000313" key="9">
    <source>
        <dbReference type="EMBL" id="MBS4200920.1"/>
    </source>
</evidence>
<accession>A0A942TNP4</accession>
<dbReference type="GO" id="GO:0005886">
    <property type="term" value="C:plasma membrane"/>
    <property type="evidence" value="ECO:0007669"/>
    <property type="project" value="UniProtKB-SubCell"/>
</dbReference>
<keyword evidence="4 7" id="KW-0812">Transmembrane</keyword>
<dbReference type="Pfam" id="PF00528">
    <property type="entry name" value="BPD_transp_1"/>
    <property type="match status" value="1"/>
</dbReference>
<feature type="transmembrane region" description="Helical" evidence="7">
    <location>
        <begin position="207"/>
        <end position="234"/>
    </location>
</feature>
<evidence type="ECO:0000256" key="2">
    <source>
        <dbReference type="ARBA" id="ARBA00022448"/>
    </source>
</evidence>
<keyword evidence="6 7" id="KW-0472">Membrane</keyword>
<comment type="subcellular location">
    <subcellularLocation>
        <location evidence="1 7">Cell membrane</location>
        <topology evidence="1 7">Multi-pass membrane protein</topology>
    </subcellularLocation>
</comment>
<dbReference type="InterPro" id="IPR000515">
    <property type="entry name" value="MetI-like"/>
</dbReference>
<comment type="similarity">
    <text evidence="7">Belongs to the binding-protein-dependent transport system permease family.</text>
</comment>
<keyword evidence="2 7" id="KW-0813">Transport</keyword>
<feature type="transmembrane region" description="Helical" evidence="7">
    <location>
        <begin position="160"/>
        <end position="186"/>
    </location>
</feature>
<sequence length="290" mass="32850">MRLRGLRARHSMTGWLFVLPWIIGFLIFTAVPLFYSLYLSFQKVKITTSGVQTTFVKFENYKFAFGVDAIFVDKLTTYLKELVISVPIIIVFSLIIALLLNQKVKFRGMFRTIFFLPVIISSGPVIKELIDQGVTTIPSIEKYAIYEALNSNPDAFVNGILLYLIKNLIVILWFSGVQILIFLAALQKMDSQTYEAASIDGASPWECFWKLTLPSLAPMILVNIIYTVVTYSIFSLNPVIDHIQRNMFRVDTGFGYASALSWIYFVIITIALALTVGAMTLKKKKSYASR</sequence>
<proteinExistence type="inferred from homology"/>
<keyword evidence="3" id="KW-1003">Cell membrane</keyword>
<evidence type="ECO:0000256" key="4">
    <source>
        <dbReference type="ARBA" id="ARBA00022692"/>
    </source>
</evidence>
<dbReference type="PROSITE" id="PS50928">
    <property type="entry name" value="ABC_TM1"/>
    <property type="match status" value="1"/>
</dbReference>
<dbReference type="EMBL" id="JAGYPJ010000001">
    <property type="protein sequence ID" value="MBS4200920.1"/>
    <property type="molecule type" value="Genomic_DNA"/>
</dbReference>
<protein>
    <submittedName>
        <fullName evidence="9">Sugar ABC transporter permease</fullName>
    </submittedName>
</protein>
<dbReference type="Gene3D" id="1.10.3720.10">
    <property type="entry name" value="MetI-like"/>
    <property type="match status" value="1"/>
</dbReference>
<evidence type="ECO:0000259" key="8">
    <source>
        <dbReference type="PROSITE" id="PS50928"/>
    </source>
</evidence>
<dbReference type="PANTHER" id="PTHR43227:SF3">
    <property type="entry name" value="BINDING-PROTEIN-DEPENDENT TRANSPORT SYSTEMS INNER MEMBRANE COMPONENT"/>
    <property type="match status" value="1"/>
</dbReference>
<feature type="domain" description="ABC transmembrane type-1" evidence="8">
    <location>
        <begin position="75"/>
        <end position="275"/>
    </location>
</feature>
<dbReference type="Proteomes" id="UP000682713">
    <property type="component" value="Unassembled WGS sequence"/>
</dbReference>
<evidence type="ECO:0000313" key="10">
    <source>
        <dbReference type="Proteomes" id="UP000682713"/>
    </source>
</evidence>
<feature type="transmembrane region" description="Helical" evidence="7">
    <location>
        <begin position="254"/>
        <end position="281"/>
    </location>
</feature>
<comment type="caution">
    <text evidence="9">The sequence shown here is derived from an EMBL/GenBank/DDBJ whole genome shotgun (WGS) entry which is preliminary data.</text>
</comment>
<evidence type="ECO:0000256" key="1">
    <source>
        <dbReference type="ARBA" id="ARBA00004651"/>
    </source>
</evidence>
<evidence type="ECO:0000256" key="6">
    <source>
        <dbReference type="ARBA" id="ARBA00023136"/>
    </source>
</evidence>
<organism evidence="9 10">
    <name type="scientific">Lederbergia citrisecunda</name>
    <dbReference type="NCBI Taxonomy" id="2833583"/>
    <lineage>
        <taxon>Bacteria</taxon>
        <taxon>Bacillati</taxon>
        <taxon>Bacillota</taxon>
        <taxon>Bacilli</taxon>
        <taxon>Bacillales</taxon>
        <taxon>Bacillaceae</taxon>
        <taxon>Lederbergia</taxon>
    </lineage>
</organism>
<dbReference type="InterPro" id="IPR035906">
    <property type="entry name" value="MetI-like_sf"/>
</dbReference>
<evidence type="ECO:0000256" key="3">
    <source>
        <dbReference type="ARBA" id="ARBA00022475"/>
    </source>
</evidence>
<gene>
    <name evidence="9" type="ORF">KHA93_14885</name>
</gene>
<dbReference type="RefSeq" id="WP_213111449.1">
    <property type="nucleotide sequence ID" value="NZ_JAGYPJ010000001.1"/>
</dbReference>
<keyword evidence="10" id="KW-1185">Reference proteome</keyword>
<feature type="transmembrane region" description="Helical" evidence="7">
    <location>
        <begin position="82"/>
        <end position="101"/>
    </location>
</feature>
<dbReference type="AlphaFoldDB" id="A0A942TNP4"/>
<dbReference type="PANTHER" id="PTHR43227">
    <property type="entry name" value="BLL4140 PROTEIN"/>
    <property type="match status" value="1"/>
</dbReference>
<evidence type="ECO:0000256" key="5">
    <source>
        <dbReference type="ARBA" id="ARBA00022989"/>
    </source>
</evidence>
<dbReference type="InterPro" id="IPR050809">
    <property type="entry name" value="UgpAE/MalFG_permease"/>
</dbReference>